<protein>
    <recommendedName>
        <fullName evidence="3">DUF1684 domain-containing protein</fullName>
    </recommendedName>
</protein>
<gene>
    <name evidence="1" type="ORF">Aph01nite_54440</name>
</gene>
<dbReference type="InterPro" id="IPR012467">
    <property type="entry name" value="DUF1684"/>
</dbReference>
<reference evidence="1" key="1">
    <citation type="submission" date="2021-01" db="EMBL/GenBank/DDBJ databases">
        <title>Whole genome shotgun sequence of Acrocarpospora phusangensis NBRC 108782.</title>
        <authorList>
            <person name="Komaki H."/>
            <person name="Tamura T."/>
        </authorList>
    </citation>
    <scope>NUCLEOTIDE SEQUENCE</scope>
    <source>
        <strain evidence="1">NBRC 108782</strain>
    </source>
</reference>
<evidence type="ECO:0000313" key="2">
    <source>
        <dbReference type="Proteomes" id="UP000640052"/>
    </source>
</evidence>
<dbReference type="Pfam" id="PF07920">
    <property type="entry name" value="DUF1684"/>
    <property type="match status" value="1"/>
</dbReference>
<dbReference type="PANTHER" id="PTHR41913:SF1">
    <property type="entry name" value="DUF1684 DOMAIN-CONTAINING PROTEIN"/>
    <property type="match status" value="1"/>
</dbReference>
<name>A0A919QDC1_9ACTN</name>
<dbReference type="RefSeq" id="WP_204043799.1">
    <property type="nucleotide sequence ID" value="NZ_BOOA01000050.1"/>
</dbReference>
<dbReference type="EMBL" id="BOOA01000050">
    <property type="protein sequence ID" value="GIH27134.1"/>
    <property type="molecule type" value="Genomic_DNA"/>
</dbReference>
<organism evidence="1 2">
    <name type="scientific">Acrocarpospora phusangensis</name>
    <dbReference type="NCBI Taxonomy" id="1070424"/>
    <lineage>
        <taxon>Bacteria</taxon>
        <taxon>Bacillati</taxon>
        <taxon>Actinomycetota</taxon>
        <taxon>Actinomycetes</taxon>
        <taxon>Streptosporangiales</taxon>
        <taxon>Streptosporangiaceae</taxon>
        <taxon>Acrocarpospora</taxon>
    </lineage>
</organism>
<sequence>MTANDTAAETFVQDWQDWHQRHEAVRADEHGFLAVTGLYWLTSEPQRVPGAPGEWSTGVEGVAVTLDAGEELVVDGRVVRDRYVFGVIPERGGINAVWGDAVIEVAKRGGNDIVRPRHPDHPLRVKYAGTPVFAPDPRWVVTGHYVPFDHPRPTTVGAAVEGLEHIYHAPGRIEFELDGQALSLTAFAGGSPGSLTVLFTDLTSGVTTYADNRVLKLGAPASDASLVLDFNRAVNLPCAYTDYATCPLPPAENRLPIAIEAGEKIPYERA</sequence>
<dbReference type="AlphaFoldDB" id="A0A919QDC1"/>
<proteinExistence type="predicted"/>
<dbReference type="Proteomes" id="UP000640052">
    <property type="component" value="Unassembled WGS sequence"/>
</dbReference>
<keyword evidence="2" id="KW-1185">Reference proteome</keyword>
<evidence type="ECO:0008006" key="3">
    <source>
        <dbReference type="Google" id="ProtNLM"/>
    </source>
</evidence>
<accession>A0A919QDC1</accession>
<comment type="caution">
    <text evidence="1">The sequence shown here is derived from an EMBL/GenBank/DDBJ whole genome shotgun (WGS) entry which is preliminary data.</text>
</comment>
<dbReference type="PANTHER" id="PTHR41913">
    <property type="entry name" value="DUF1684 DOMAIN-CONTAINING PROTEIN"/>
    <property type="match status" value="1"/>
</dbReference>
<evidence type="ECO:0000313" key="1">
    <source>
        <dbReference type="EMBL" id="GIH27134.1"/>
    </source>
</evidence>